<protein>
    <submittedName>
        <fullName evidence="2">Uncharacterized protein</fullName>
    </submittedName>
</protein>
<accession>A0A1B0A2M0</accession>
<organism evidence="2 3">
    <name type="scientific">Glossina pallidipes</name>
    <name type="common">Tsetse fly</name>
    <dbReference type="NCBI Taxonomy" id="7398"/>
    <lineage>
        <taxon>Eukaryota</taxon>
        <taxon>Metazoa</taxon>
        <taxon>Ecdysozoa</taxon>
        <taxon>Arthropoda</taxon>
        <taxon>Hexapoda</taxon>
        <taxon>Insecta</taxon>
        <taxon>Pterygota</taxon>
        <taxon>Neoptera</taxon>
        <taxon>Endopterygota</taxon>
        <taxon>Diptera</taxon>
        <taxon>Brachycera</taxon>
        <taxon>Muscomorpha</taxon>
        <taxon>Hippoboscoidea</taxon>
        <taxon>Glossinidae</taxon>
        <taxon>Glossina</taxon>
    </lineage>
</organism>
<dbReference type="AlphaFoldDB" id="A0A1B0A2M0"/>
<keyword evidence="3" id="KW-1185">Reference proteome</keyword>
<reference evidence="2" key="2">
    <citation type="submission" date="2020-05" db="UniProtKB">
        <authorList>
            <consortium name="EnsemblMetazoa"/>
        </authorList>
    </citation>
    <scope>IDENTIFICATION</scope>
    <source>
        <strain evidence="2">IAEA</strain>
    </source>
</reference>
<sequence>MEWKILLPDEYDVKPFIQTDCYTRTCVCVLPLNATFNGRPSLSAFSWNDYRLDDNTDVTDDLLNKRMQIWYYTRPLYHHHDPMSPVRQQSQSNAGNILPKNFHIDSDDEQPEVVDGNSNTNNNNHNDIDSELLPAIKCQRNSKRTLSTQQQQQQKLLRVMTNLGKFFRDLSKNVHYSEQYRWDENEQKLLEGHRAIASFQNHLPDALPDHKNQTALNTELIQAIRFYRPSQKIRSLVTMNPHGQWSHDSKFIDPNYMWVGLGK</sequence>
<feature type="region of interest" description="Disordered" evidence="1">
    <location>
        <begin position="82"/>
        <end position="131"/>
    </location>
</feature>
<evidence type="ECO:0000313" key="3">
    <source>
        <dbReference type="Proteomes" id="UP000092445"/>
    </source>
</evidence>
<evidence type="ECO:0000256" key="1">
    <source>
        <dbReference type="SAM" id="MobiDB-lite"/>
    </source>
</evidence>
<proteinExistence type="predicted"/>
<dbReference type="VEuPathDB" id="VectorBase:GPAI032548"/>
<feature type="compositionally biased region" description="Polar residues" evidence="1">
    <location>
        <begin position="86"/>
        <end position="95"/>
    </location>
</feature>
<dbReference type="EnsemblMetazoa" id="GPAI032548-RA">
    <property type="protein sequence ID" value="GPAI032548-PA"/>
    <property type="gene ID" value="GPAI032548"/>
</dbReference>
<evidence type="ECO:0000313" key="2">
    <source>
        <dbReference type="EnsemblMetazoa" id="GPAI032548-PA"/>
    </source>
</evidence>
<name>A0A1B0A2M0_GLOPL</name>
<reference evidence="3" key="1">
    <citation type="submission" date="2014-03" db="EMBL/GenBank/DDBJ databases">
        <authorList>
            <person name="Aksoy S."/>
            <person name="Warren W."/>
            <person name="Wilson R.K."/>
        </authorList>
    </citation>
    <scope>NUCLEOTIDE SEQUENCE [LARGE SCALE GENOMIC DNA]</scope>
    <source>
        <strain evidence="3">IAEA</strain>
    </source>
</reference>
<dbReference type="Proteomes" id="UP000092445">
    <property type="component" value="Unassembled WGS sequence"/>
</dbReference>